<dbReference type="InterPro" id="IPR010839">
    <property type="entry name" value="AtuA_N"/>
</dbReference>
<protein>
    <submittedName>
        <fullName evidence="2">DUF1446 domain-containing protein</fullName>
    </submittedName>
</protein>
<dbReference type="EMBL" id="CP042430">
    <property type="protein sequence ID" value="QEC46748.1"/>
    <property type="molecule type" value="Genomic_DNA"/>
</dbReference>
<proteinExistence type="predicted"/>
<evidence type="ECO:0000313" key="2">
    <source>
        <dbReference type="EMBL" id="QEC46748.1"/>
    </source>
</evidence>
<accession>A0A5B8U199</accession>
<dbReference type="Proteomes" id="UP000321805">
    <property type="component" value="Chromosome"/>
</dbReference>
<dbReference type="KEGG" id="bsol:FSW04_03535"/>
<dbReference type="OrthoDB" id="3959640at2"/>
<evidence type="ECO:0000313" key="3">
    <source>
        <dbReference type="Proteomes" id="UP000321805"/>
    </source>
</evidence>
<gene>
    <name evidence="2" type="ORF">FSW04_03535</name>
</gene>
<name>A0A5B8U199_9ACTN</name>
<feature type="domain" description="Acyclic terpene utilisation N-terminal" evidence="1">
    <location>
        <begin position="8"/>
        <end position="433"/>
    </location>
</feature>
<keyword evidence="3" id="KW-1185">Reference proteome</keyword>
<dbReference type="RefSeq" id="WP_146916319.1">
    <property type="nucleotide sequence ID" value="NZ_CP042430.1"/>
</dbReference>
<dbReference type="PANTHER" id="PTHR47472:SF1">
    <property type="entry name" value="DUF1446-DOMAIN-CONTAINING PROTEIN"/>
    <property type="match status" value="1"/>
</dbReference>
<sequence>MSAPVATVGGGAGFAGDRLDPAVALASSGLVQYVTLECLAERTMVHALRQRRRGVAGHDPRLRLRLAPLLGPAAEHGCRIVANLGAADPERAAEEVAALAGELGHGRLRVAAVVGDDLGDRMGDVAWSDAPAEGEWLGAHAYTGSEGIARALREGADIVIAGRVADSALAAGTLRDALADDGDALAGGLVVGHLLECTGQVTGGNYTGPGGRRLTPEQLADLGYPVAHVSGDGSAEIALLPGAQGCVNRETVTLQLLYEVHDPSAYITPDGIIDMTRISVEEVGPDRVRVSGARHRGVPPQLKVSGFVALPGAMVDVEIGFACVDALARAREAAEVLRLRFAALGAADPTLDLVGVDSLLGPASAPLRCDPPEVRVHASVACADEDMARAVEDEFYWLSMAGPAAGGGIRAERRDHVAVVDGRIDRTEVREEIVWVG</sequence>
<organism evidence="2 3">
    <name type="scientific">Baekduia soli</name>
    <dbReference type="NCBI Taxonomy" id="496014"/>
    <lineage>
        <taxon>Bacteria</taxon>
        <taxon>Bacillati</taxon>
        <taxon>Actinomycetota</taxon>
        <taxon>Thermoleophilia</taxon>
        <taxon>Solirubrobacterales</taxon>
        <taxon>Baekduiaceae</taxon>
        <taxon>Baekduia</taxon>
    </lineage>
</organism>
<dbReference type="AlphaFoldDB" id="A0A5B8U199"/>
<dbReference type="Pfam" id="PF07287">
    <property type="entry name" value="AtuA"/>
    <property type="match status" value="1"/>
</dbReference>
<dbReference type="PANTHER" id="PTHR47472">
    <property type="entry name" value="PROPIONYL-COA CARBOXYLASE"/>
    <property type="match status" value="1"/>
</dbReference>
<reference evidence="2 3" key="1">
    <citation type="journal article" date="2018" name="J. Microbiol.">
        <title>Baekduia soli gen. nov., sp. nov., a novel bacterium isolated from the soil of Baekdu Mountain and proposal of a novel family name, Baekduiaceae fam. nov.</title>
        <authorList>
            <person name="An D.S."/>
            <person name="Siddiqi M.Z."/>
            <person name="Kim K.H."/>
            <person name="Yu H.S."/>
            <person name="Im W.T."/>
        </authorList>
    </citation>
    <scope>NUCLEOTIDE SEQUENCE [LARGE SCALE GENOMIC DNA]</scope>
    <source>
        <strain evidence="2 3">BR7-21</strain>
    </source>
</reference>
<evidence type="ECO:0000259" key="1">
    <source>
        <dbReference type="Pfam" id="PF07287"/>
    </source>
</evidence>